<keyword evidence="8" id="KW-0175">Coiled coil</keyword>
<dbReference type="Proteomes" id="UP001282363">
    <property type="component" value="Unassembled WGS sequence"/>
</dbReference>
<dbReference type="Pfam" id="PF12161">
    <property type="entry name" value="HsdM_N"/>
    <property type="match status" value="1"/>
</dbReference>
<reference evidence="11" key="1">
    <citation type="submission" date="2023-10" db="EMBL/GenBank/DDBJ databases">
        <title>Genome sequences of Mycoplasma ovipneumoniae isolated from goats.</title>
        <authorList>
            <person name="Spergser J."/>
        </authorList>
    </citation>
    <scope>NUCLEOTIDE SEQUENCE</scope>
    <source>
        <strain evidence="11">GL19</strain>
    </source>
</reference>
<evidence type="ECO:0000256" key="2">
    <source>
        <dbReference type="ARBA" id="ARBA00011900"/>
    </source>
</evidence>
<accession>A0AAJ2P7P9</accession>
<dbReference type="EC" id="2.1.1.72" evidence="2"/>
<proteinExistence type="inferred from homology"/>
<evidence type="ECO:0000256" key="6">
    <source>
        <dbReference type="ARBA" id="ARBA00022747"/>
    </source>
</evidence>
<evidence type="ECO:0000256" key="5">
    <source>
        <dbReference type="ARBA" id="ARBA00022691"/>
    </source>
</evidence>
<dbReference type="PANTHER" id="PTHR42933:SF1">
    <property type="entry name" value="SITE-SPECIFIC DNA-METHYLTRANSFERASE (ADENINE-SPECIFIC)"/>
    <property type="match status" value="1"/>
</dbReference>
<dbReference type="Gene3D" id="3.40.50.150">
    <property type="entry name" value="Vaccinia Virus protein VP39"/>
    <property type="match status" value="1"/>
</dbReference>
<dbReference type="PANTHER" id="PTHR42933">
    <property type="entry name" value="SLR6095 PROTEIN"/>
    <property type="match status" value="1"/>
</dbReference>
<dbReference type="RefSeq" id="WP_318045226.1">
    <property type="nucleotide sequence ID" value="NZ_JAWPFG010000004.1"/>
</dbReference>
<dbReference type="Gene3D" id="1.20.1260.30">
    <property type="match status" value="1"/>
</dbReference>
<evidence type="ECO:0000313" key="12">
    <source>
        <dbReference type="Proteomes" id="UP001282363"/>
    </source>
</evidence>
<dbReference type="Pfam" id="PF02384">
    <property type="entry name" value="N6_Mtase"/>
    <property type="match status" value="1"/>
</dbReference>
<dbReference type="GO" id="GO:0008170">
    <property type="term" value="F:N-methyltransferase activity"/>
    <property type="evidence" value="ECO:0007669"/>
    <property type="project" value="InterPro"/>
</dbReference>
<dbReference type="GO" id="GO:0009007">
    <property type="term" value="F:site-specific DNA-methyltransferase (adenine-specific) activity"/>
    <property type="evidence" value="ECO:0007669"/>
    <property type="project" value="UniProtKB-EC"/>
</dbReference>
<gene>
    <name evidence="11" type="ORF">R7U65_01255</name>
</gene>
<dbReference type="GO" id="GO:0032259">
    <property type="term" value="P:methylation"/>
    <property type="evidence" value="ECO:0007669"/>
    <property type="project" value="UniProtKB-KW"/>
</dbReference>
<name>A0AAJ2P7P9_9BACT</name>
<dbReference type="InterPro" id="IPR022749">
    <property type="entry name" value="D12N6_MeTrfase_N"/>
</dbReference>
<dbReference type="InterPro" id="IPR002052">
    <property type="entry name" value="DNA_methylase_N6_adenine_CS"/>
</dbReference>
<dbReference type="NCBIfam" id="TIGR00497">
    <property type="entry name" value="hsdM"/>
    <property type="match status" value="1"/>
</dbReference>
<dbReference type="SUPFAM" id="SSF53335">
    <property type="entry name" value="S-adenosyl-L-methionine-dependent methyltransferases"/>
    <property type="match status" value="1"/>
</dbReference>
<dbReference type="PRINTS" id="PR00507">
    <property type="entry name" value="N12N6MTFRASE"/>
</dbReference>
<dbReference type="InterPro" id="IPR029063">
    <property type="entry name" value="SAM-dependent_MTases_sf"/>
</dbReference>
<keyword evidence="5" id="KW-0949">S-adenosyl-L-methionine</keyword>
<comment type="caution">
    <text evidence="11">The sequence shown here is derived from an EMBL/GenBank/DDBJ whole genome shotgun (WGS) entry which is preliminary data.</text>
</comment>
<evidence type="ECO:0000259" key="9">
    <source>
        <dbReference type="Pfam" id="PF02384"/>
    </source>
</evidence>
<evidence type="ECO:0000256" key="4">
    <source>
        <dbReference type="ARBA" id="ARBA00022679"/>
    </source>
</evidence>
<comment type="similarity">
    <text evidence="1">Belongs to the N(4)/N(6)-methyltransferase family.</text>
</comment>
<keyword evidence="6" id="KW-0680">Restriction system</keyword>
<protein>
    <recommendedName>
        <fullName evidence="2">site-specific DNA-methyltransferase (adenine-specific)</fullName>
        <ecNumber evidence="2">2.1.1.72</ecNumber>
    </recommendedName>
</protein>
<organism evidence="11 12">
    <name type="scientific">Mesomycoplasma ovipneumoniae</name>
    <dbReference type="NCBI Taxonomy" id="29562"/>
    <lineage>
        <taxon>Bacteria</taxon>
        <taxon>Bacillati</taxon>
        <taxon>Mycoplasmatota</taxon>
        <taxon>Mycoplasmoidales</taxon>
        <taxon>Metamycoplasmataceae</taxon>
        <taxon>Mesomycoplasma</taxon>
    </lineage>
</organism>
<evidence type="ECO:0000259" key="10">
    <source>
        <dbReference type="Pfam" id="PF12161"/>
    </source>
</evidence>
<feature type="domain" description="N6 adenine-specific DNA methyltransferase N-terminal" evidence="10">
    <location>
        <begin position="9"/>
        <end position="175"/>
    </location>
</feature>
<feature type="coiled-coil region" evidence="8">
    <location>
        <begin position="692"/>
        <end position="719"/>
    </location>
</feature>
<keyword evidence="3 11" id="KW-0489">Methyltransferase</keyword>
<dbReference type="InterPro" id="IPR051537">
    <property type="entry name" value="DNA_Adenine_Mtase"/>
</dbReference>
<dbReference type="InterPro" id="IPR004546">
    <property type="entry name" value="Restrct_endonuc_T1M"/>
</dbReference>
<evidence type="ECO:0000256" key="3">
    <source>
        <dbReference type="ARBA" id="ARBA00022603"/>
    </source>
</evidence>
<keyword evidence="4 11" id="KW-0808">Transferase</keyword>
<dbReference type="GO" id="GO:0003677">
    <property type="term" value="F:DNA binding"/>
    <property type="evidence" value="ECO:0007669"/>
    <property type="project" value="InterPro"/>
</dbReference>
<dbReference type="InterPro" id="IPR003356">
    <property type="entry name" value="DNA_methylase_A-5"/>
</dbReference>
<sequence length="893" mass="104715">MSKITKQQLGAKIWEAAKTLRKNLEAYEYKDYILGLLLYKFLCQKQIEYLIEDGVSKDDLYLFDNKLDFTNFDFEKTKIEDKDEIDKIRDITKDSIGYFIEYHNLFNYWVENKNDFNIDVFQRAFNDFNDSVNKTDKNKFGPLFKDLFSKFENELDKLGNNTGERTDNILGLINIIKDIPTTRQEYDVLGFIYEYLIAQFASTAGKKSGEFYTPHEVSDLMSRIVAYHLRERDKITVYDPTSGSGGLLLNIGKEFRKYNSSKSPVTYYAQEVKSETFNLTRMNLIMSNINPTEIKVRNADTLEDDWPDFDNGDPNAYTLLRVDAVVSNPPYSQKWDPEKASHKTRFDEYGIPPKNKADYAFLLHDLYHIESNGIGAIVLPHGVLFRENKEGEIRRKLVEKGHIDAIIGLPGNMFYGTGIETVIIILKKTLRENRDILFVDASNMYIKDGKNNRFNKSHIKKIADIVNERRETEISKIISFDEIEKNNFNLNISRYIELNQEKDYDLFSLVFGPISKKELKRFDNFFLNFPKIKEKMFKENQQNSDYYDLLSQDYINIIYNDSDFQNYLESFQTKVVDFINFFNDKIPNINSIKGIDLVKFEKDITEYVFSFLKFPLIDIYDVYQIVIDNFENVQEDLELLKEKFGNSDSLNIKEFLKDQIEDLPGKNKTWKSRFFSNNLIEQKFFPDSFAKLNEIQSQIDQLQSEVEDLQKTIDDEDKNNTYNYGSGEDKTCKIYNDKKDAFDQSCIKKLAKEFKNLNESFALDSFESVIIQISEKYPGIEKIKKDLTNIKNELNDKSYKQYLNLDENGFYELLISKWWDNFIKIFKEKNEEFVDEQISGISEMLNKYKRTFGDIQKKVSDLEAKMSTFLDELEGNPADMEAIKTLSNILKAN</sequence>
<evidence type="ECO:0000313" key="11">
    <source>
        <dbReference type="EMBL" id="MDW2906236.1"/>
    </source>
</evidence>
<evidence type="ECO:0000256" key="7">
    <source>
        <dbReference type="ARBA" id="ARBA00047942"/>
    </source>
</evidence>
<dbReference type="AlphaFoldDB" id="A0AAJ2P7P9"/>
<comment type="catalytic activity">
    <reaction evidence="7">
        <text>a 2'-deoxyadenosine in DNA + S-adenosyl-L-methionine = an N(6)-methyl-2'-deoxyadenosine in DNA + S-adenosyl-L-homocysteine + H(+)</text>
        <dbReference type="Rhea" id="RHEA:15197"/>
        <dbReference type="Rhea" id="RHEA-COMP:12418"/>
        <dbReference type="Rhea" id="RHEA-COMP:12419"/>
        <dbReference type="ChEBI" id="CHEBI:15378"/>
        <dbReference type="ChEBI" id="CHEBI:57856"/>
        <dbReference type="ChEBI" id="CHEBI:59789"/>
        <dbReference type="ChEBI" id="CHEBI:90615"/>
        <dbReference type="ChEBI" id="CHEBI:90616"/>
        <dbReference type="EC" id="2.1.1.72"/>
    </reaction>
</comment>
<dbReference type="GO" id="GO:0009307">
    <property type="term" value="P:DNA restriction-modification system"/>
    <property type="evidence" value="ECO:0007669"/>
    <property type="project" value="UniProtKB-KW"/>
</dbReference>
<evidence type="ECO:0000256" key="1">
    <source>
        <dbReference type="ARBA" id="ARBA00006594"/>
    </source>
</evidence>
<dbReference type="PROSITE" id="PS00092">
    <property type="entry name" value="N6_MTASE"/>
    <property type="match status" value="1"/>
</dbReference>
<feature type="domain" description="DNA methylase adenine-specific" evidence="9">
    <location>
        <begin position="185"/>
        <end position="503"/>
    </location>
</feature>
<dbReference type="EMBL" id="JAWPFH010000003">
    <property type="protein sequence ID" value="MDW2906236.1"/>
    <property type="molecule type" value="Genomic_DNA"/>
</dbReference>
<evidence type="ECO:0000256" key="8">
    <source>
        <dbReference type="SAM" id="Coils"/>
    </source>
</evidence>
<dbReference type="InterPro" id="IPR038333">
    <property type="entry name" value="T1MK-like_N_sf"/>
</dbReference>